<dbReference type="EMBL" id="JACXVP010000003">
    <property type="protein sequence ID" value="KAG5619250.1"/>
    <property type="molecule type" value="Genomic_DNA"/>
</dbReference>
<dbReference type="AlphaFoldDB" id="A0A9J6A4H7"/>
<comment type="subcellular location">
    <subcellularLocation>
        <location evidence="1">Membrane</location>
        <topology evidence="1">Single-pass membrane protein</topology>
    </subcellularLocation>
</comment>
<proteinExistence type="predicted"/>
<dbReference type="GO" id="GO:0016020">
    <property type="term" value="C:membrane"/>
    <property type="evidence" value="ECO:0007669"/>
    <property type="project" value="UniProtKB-SubCell"/>
</dbReference>
<gene>
    <name evidence="4" type="ORF">H5410_019074</name>
</gene>
<evidence type="ECO:0000256" key="1">
    <source>
        <dbReference type="ARBA" id="ARBA00004167"/>
    </source>
</evidence>
<keyword evidence="5" id="KW-1185">Reference proteome</keyword>
<organism evidence="4 5">
    <name type="scientific">Solanum commersonii</name>
    <name type="common">Commerson's wild potato</name>
    <name type="synonym">Commerson's nightshade</name>
    <dbReference type="NCBI Taxonomy" id="4109"/>
    <lineage>
        <taxon>Eukaryota</taxon>
        <taxon>Viridiplantae</taxon>
        <taxon>Streptophyta</taxon>
        <taxon>Embryophyta</taxon>
        <taxon>Tracheophyta</taxon>
        <taxon>Spermatophyta</taxon>
        <taxon>Magnoliopsida</taxon>
        <taxon>eudicotyledons</taxon>
        <taxon>Gunneridae</taxon>
        <taxon>Pentapetalae</taxon>
        <taxon>asterids</taxon>
        <taxon>lamiids</taxon>
        <taxon>Solanales</taxon>
        <taxon>Solanaceae</taxon>
        <taxon>Solanoideae</taxon>
        <taxon>Solaneae</taxon>
        <taxon>Solanum</taxon>
    </lineage>
</organism>
<reference evidence="4 5" key="1">
    <citation type="submission" date="2020-09" db="EMBL/GenBank/DDBJ databases">
        <title>De no assembly of potato wild relative species, Solanum commersonii.</title>
        <authorList>
            <person name="Cho K."/>
        </authorList>
    </citation>
    <scope>NUCLEOTIDE SEQUENCE [LARGE SCALE GENOMIC DNA]</scope>
    <source>
        <strain evidence="4">LZ3.2</strain>
        <tissue evidence="4">Leaf</tissue>
    </source>
</reference>
<dbReference type="Pfam" id="PF12819">
    <property type="entry name" value="Malectin_like"/>
    <property type="match status" value="1"/>
</dbReference>
<protein>
    <recommendedName>
        <fullName evidence="3">Malectin-like domain-containing protein</fullName>
    </recommendedName>
</protein>
<evidence type="ECO:0000256" key="2">
    <source>
        <dbReference type="SAM" id="MobiDB-lite"/>
    </source>
</evidence>
<dbReference type="OrthoDB" id="10598491at2759"/>
<feature type="region of interest" description="Disordered" evidence="2">
    <location>
        <begin position="1"/>
        <end position="22"/>
    </location>
</feature>
<dbReference type="InterPro" id="IPR024788">
    <property type="entry name" value="Malectin-like_Carb-bd_dom"/>
</dbReference>
<evidence type="ECO:0000313" key="5">
    <source>
        <dbReference type="Proteomes" id="UP000824120"/>
    </source>
</evidence>
<comment type="caution">
    <text evidence="4">The sequence shown here is derived from an EMBL/GenBank/DDBJ whole genome shotgun (WGS) entry which is preliminary data.</text>
</comment>
<feature type="domain" description="Malectin-like" evidence="3">
    <location>
        <begin position="70"/>
        <end position="147"/>
    </location>
</feature>
<evidence type="ECO:0000313" key="4">
    <source>
        <dbReference type="EMBL" id="KAG5619250.1"/>
    </source>
</evidence>
<accession>A0A9J6A4H7</accession>
<name>A0A9J6A4H7_SOLCO</name>
<evidence type="ECO:0000259" key="3">
    <source>
        <dbReference type="Pfam" id="PF12819"/>
    </source>
</evidence>
<dbReference type="Proteomes" id="UP000824120">
    <property type="component" value="Chromosome 3"/>
</dbReference>
<sequence>MVVKTAGQAIGADDKPQRGPRIRQPNTSFAWDSVGATHWATIVIPDANTMEYQEFLRMSSDNFMVQYIFTEFENDFFMSVSARINFGAESDDPVRYPDDPFDRIWTSNTIKKVNCLVDVAAGTERVSTKISIDVNTVNGDMPSQKVM</sequence>